<gene>
    <name evidence="2" type="primary">gb15746</name>
    <name evidence="2" type="ORF">PR202_gb15746</name>
</gene>
<accession>A0AAV5EWD2</accession>
<name>A0AAV5EWD2_ELECO</name>
<protein>
    <recommendedName>
        <fullName evidence="4">F-box protein</fullName>
    </recommendedName>
</protein>
<evidence type="ECO:0008006" key="4">
    <source>
        <dbReference type="Google" id="ProtNLM"/>
    </source>
</evidence>
<organism evidence="2 3">
    <name type="scientific">Eleusine coracana subsp. coracana</name>
    <dbReference type="NCBI Taxonomy" id="191504"/>
    <lineage>
        <taxon>Eukaryota</taxon>
        <taxon>Viridiplantae</taxon>
        <taxon>Streptophyta</taxon>
        <taxon>Embryophyta</taxon>
        <taxon>Tracheophyta</taxon>
        <taxon>Spermatophyta</taxon>
        <taxon>Magnoliopsida</taxon>
        <taxon>Liliopsida</taxon>
        <taxon>Poales</taxon>
        <taxon>Poaceae</taxon>
        <taxon>PACMAD clade</taxon>
        <taxon>Chloridoideae</taxon>
        <taxon>Cynodonteae</taxon>
        <taxon>Eleusininae</taxon>
        <taxon>Eleusine</taxon>
    </lineage>
</organism>
<evidence type="ECO:0000313" key="2">
    <source>
        <dbReference type="EMBL" id="GJN27703.1"/>
    </source>
</evidence>
<reference evidence="2" key="2">
    <citation type="submission" date="2021-12" db="EMBL/GenBank/DDBJ databases">
        <title>Resequencing data analysis of finger millet.</title>
        <authorList>
            <person name="Hatakeyama M."/>
            <person name="Aluri S."/>
            <person name="Balachadran M.T."/>
            <person name="Sivarajan S.R."/>
            <person name="Poveda L."/>
            <person name="Shimizu-Inatsugi R."/>
            <person name="Schlapbach R."/>
            <person name="Sreeman S.M."/>
            <person name="Shimizu K.K."/>
        </authorList>
    </citation>
    <scope>NUCLEOTIDE SEQUENCE</scope>
</reference>
<reference evidence="2" key="1">
    <citation type="journal article" date="2018" name="DNA Res.">
        <title>Multiple hybrid de novo genome assembly of finger millet, an orphan allotetraploid crop.</title>
        <authorList>
            <person name="Hatakeyama M."/>
            <person name="Aluri S."/>
            <person name="Balachadran M.T."/>
            <person name="Sivarajan S.R."/>
            <person name="Patrignani A."/>
            <person name="Gruter S."/>
            <person name="Poveda L."/>
            <person name="Shimizu-Inatsugi R."/>
            <person name="Baeten J."/>
            <person name="Francoijs K.J."/>
            <person name="Nataraja K.N."/>
            <person name="Reddy Y.A.N."/>
            <person name="Phadnis S."/>
            <person name="Ravikumar R.L."/>
            <person name="Schlapbach R."/>
            <person name="Sreeman S.M."/>
            <person name="Shimizu K.K."/>
        </authorList>
    </citation>
    <scope>NUCLEOTIDE SEQUENCE</scope>
</reference>
<evidence type="ECO:0000256" key="1">
    <source>
        <dbReference type="SAM" id="SignalP"/>
    </source>
</evidence>
<dbReference type="PANTHER" id="PTHR34591:SF11">
    <property type="entry name" value="OS04G0113000 PROTEIN"/>
    <property type="match status" value="1"/>
</dbReference>
<evidence type="ECO:0000313" key="3">
    <source>
        <dbReference type="Proteomes" id="UP001054889"/>
    </source>
</evidence>
<feature type="signal peptide" evidence="1">
    <location>
        <begin position="1"/>
        <end position="25"/>
    </location>
</feature>
<dbReference type="AlphaFoldDB" id="A0AAV5EWD2"/>
<sequence>MYSPTSFAVLHHATLLFPAVCKTWCAIIDACNMLRADLLPHSVCGIFIHFNELSMSEFFSRPSKGPTISGYFDYLPHASIYHHCNGLLLLHKFVVNPATRQWAPLPPYPSRAFGYRHYLVFDPTLSPHYEVFLFPHVQSYVRFNMLNSDVKLDLAMEELEWPPSPCILYVCS</sequence>
<feature type="chain" id="PRO_5043977629" description="F-box protein" evidence="1">
    <location>
        <begin position="26"/>
        <end position="172"/>
    </location>
</feature>
<dbReference type="PANTHER" id="PTHR34591">
    <property type="entry name" value="OS03G0653100 PROTEIN-RELATED"/>
    <property type="match status" value="1"/>
</dbReference>
<dbReference type="Proteomes" id="UP001054889">
    <property type="component" value="Unassembled WGS sequence"/>
</dbReference>
<keyword evidence="3" id="KW-1185">Reference proteome</keyword>
<proteinExistence type="predicted"/>
<keyword evidence="1" id="KW-0732">Signal</keyword>
<dbReference type="EMBL" id="BQKI01000079">
    <property type="protein sequence ID" value="GJN27703.1"/>
    <property type="molecule type" value="Genomic_DNA"/>
</dbReference>
<comment type="caution">
    <text evidence="2">The sequence shown here is derived from an EMBL/GenBank/DDBJ whole genome shotgun (WGS) entry which is preliminary data.</text>
</comment>